<dbReference type="InterPro" id="IPR008707">
    <property type="entry name" value="B-propeller_PilY1"/>
</dbReference>
<dbReference type="Proteomes" id="UP001234354">
    <property type="component" value="Unassembled WGS sequence"/>
</dbReference>
<keyword evidence="2" id="KW-0106">Calcium</keyword>
<comment type="caution">
    <text evidence="4">The sequence shown here is derived from an EMBL/GenBank/DDBJ whole genome shotgun (WGS) entry which is preliminary data.</text>
</comment>
<evidence type="ECO:0000256" key="1">
    <source>
        <dbReference type="ARBA" id="ARBA00022723"/>
    </source>
</evidence>
<feature type="domain" description="PilY1 beta-propeller" evidence="3">
    <location>
        <begin position="1035"/>
        <end position="1383"/>
    </location>
</feature>
<evidence type="ECO:0000259" key="3">
    <source>
        <dbReference type="Pfam" id="PF05567"/>
    </source>
</evidence>
<protein>
    <submittedName>
        <fullName evidence="4">Type IV pilus assembly protein PilY1</fullName>
    </submittedName>
</protein>
<evidence type="ECO:0000256" key="2">
    <source>
        <dbReference type="ARBA" id="ARBA00022837"/>
    </source>
</evidence>
<evidence type="ECO:0000313" key="4">
    <source>
        <dbReference type="EMBL" id="MDQ1119582.1"/>
    </source>
</evidence>
<dbReference type="RefSeq" id="WP_306992755.1">
    <property type="nucleotide sequence ID" value="NZ_JAUTBB010000001.1"/>
</dbReference>
<dbReference type="EMBL" id="JAUTBB010000001">
    <property type="protein sequence ID" value="MDQ1119582.1"/>
    <property type="molecule type" value="Genomic_DNA"/>
</dbReference>
<dbReference type="GO" id="GO:0046872">
    <property type="term" value="F:metal ion binding"/>
    <property type="evidence" value="ECO:0007669"/>
    <property type="project" value="UniProtKB-KW"/>
</dbReference>
<organism evidence="4 5">
    <name type="scientific">Pseudoxanthomonas winnipegensis</name>
    <dbReference type="NCBI Taxonomy" id="2480810"/>
    <lineage>
        <taxon>Bacteria</taxon>
        <taxon>Pseudomonadati</taxon>
        <taxon>Pseudomonadota</taxon>
        <taxon>Gammaproteobacteria</taxon>
        <taxon>Lysobacterales</taxon>
        <taxon>Lysobacteraceae</taxon>
        <taxon>Pseudoxanthomonas</taxon>
    </lineage>
</organism>
<accession>A0AAW8GB47</accession>
<gene>
    <name evidence="4" type="ORF">QE383_001890</name>
</gene>
<reference evidence="4" key="1">
    <citation type="submission" date="2023-07" db="EMBL/GenBank/DDBJ databases">
        <title>Functional and genomic diversity of the sorghum phyllosphere microbiome.</title>
        <authorList>
            <person name="Shade A."/>
        </authorList>
    </citation>
    <scope>NUCLEOTIDE SEQUENCE</scope>
    <source>
        <strain evidence="4">SORGH_AS_0908</strain>
    </source>
</reference>
<proteinExistence type="predicted"/>
<evidence type="ECO:0000313" key="5">
    <source>
        <dbReference type="Proteomes" id="UP001234354"/>
    </source>
</evidence>
<name>A0AAW8GB47_9GAMM</name>
<dbReference type="Pfam" id="PF05567">
    <property type="entry name" value="T4P_PilY1"/>
    <property type="match status" value="1"/>
</dbReference>
<sequence>MTSPDLPARAPLRLLRAVAAIALLLMVFMPLLASTSDFAMSQSPMYLGDSEPPLMMMVMSRDEQLFNRAYSDYTDLDGDGRIDTTYTDTFSYSGYFDPNLCYAYTGSVFKAAAAASGANAHQCAGTWSGNFLNWATMSRLDLLRYVLYGGKRSTDTVGSKGAYQTILERSYVPNDLHAWVKVYSGSDIGQYTPYTSTMSFCNASLSVGGAPLMRAAAGSYTEWAATSNSQCTVGSTTDDPSSVKQDFSVRVDVCDNSDASLRESFCRSYSDGTYTYYRPAGLLQQYGESGKLRFGLISGTYDQPRAGGVLRRNIGRFAGNGTSACATGDEVNTQNGRFCYLISTAAGDEGIVKAVDNFTISYKNGASTVGWTGSVWNDCGTYGILNRNGYPAGAGNGYLNDPGNSSGYACSAWGNPLAEMYGEALKYIAGGSKTAAFGTNSSADSARSIPVGLTWKDPYGAASGNGLGYSYCSSCSILVLSSGVPSFDSDEIPTVTGRSSSLSLDADSATKTVGDDEGITGGSYFAGRITNTLAVGAPADTYADYCQSQTVTSLGKVLGLCPDAPSTEGSYRIAGLAFKAATTDLRPDLVGSNGKTASYKNVVRTYAVQMAESLPTFRIPVGGSFITISPVCQANNNGSATATSSGWRTCTLGNIGAGKTASQVSPRYVYGRDLQYDGSGNLVAGSYKIVWEDSLWGNDHDNDVVTMLSFCVGSACTSTGGVNDATYAGYDICWRSDSTLCTGSGDKPAVGGGQMMLRVELLSAYAGNALLSGFTVTGSGADGTYRDLLRPGSNDGSYLTATSAQYGRWSRPKVYLFNTGSGNTGVLQNPLWFAAKYGNFTDRNGNGKPDAGEWDSATSGTPDGYFLARDPTKLKTRLQQIFDSAASSAVAVSGNSSSSSIDSSAFSVYASFAAGSDNDWTGDVIATSLQTKARLWSAANKLDAVASPDTSRNLFTAIAPTLIRGDGSVSMAVKTGALVSTNIPGGSRTAQMAALGLNTGDSDTQAWLGSTTVDSLLAYLKGQSNSTLRTRSSRLGDIVNSGPVVSLPTDDYGYGAAWGSATGLTGLATSYKAFLTRKAGRTPAVYVGANDGMLHGFDASTGNGGNELFGFVPYSARQHLGELADPVTSTTNATSGFQHRYYVDGPVSVGDAYYGGAWRTVAIGSTGAGGASETNAGTLPQGSVFALDVTDPTAVSAASVLWELSGQNDANLGQVLGSAVVVPVKTSSGVRFVAIFGNGANSVNGNPVLYVVDVGTGQVISRLAPTAGAYLGKNGIVNVAVAALGNGQGLADTVYAGDLRGNVWKFDLSATDPSAWSVGFGGKPLFSAVDANGNEQPITGHLLLKEAASGAGGVMVYFGTGRYFVNGDASSVSVQSLYGIQDNLGTPVGGRSALVGQSVTATSSPSSNYAARAVSSNPVNYANSRGWYVDLEVGSDAQGERFIGTPYLLSGVVYFATYTPTVGNNCSGGGENWLYGLGVLTGGGAMSGLTDANGNAICTASCGAVSASASSNTSATATSTAPVLSLGWLRGVESAGTQQTGQCTVAGIANGSVTGLYGSVPCGRQSWRQLK</sequence>
<keyword evidence="1" id="KW-0479">Metal-binding</keyword>